<dbReference type="PIRSF" id="PIRSF032748">
    <property type="entry name" value="UCP032748"/>
    <property type="match status" value="1"/>
</dbReference>
<feature type="domain" description="CRISPR type III-associated protein" evidence="2">
    <location>
        <begin position="29"/>
        <end position="171"/>
    </location>
</feature>
<protein>
    <recommendedName>
        <fullName evidence="2">CRISPR type III-associated protein domain-containing protein</fullName>
    </recommendedName>
</protein>
<keyword evidence="1" id="KW-0051">Antiviral defense</keyword>
<dbReference type="KEGG" id="asul:DFR86_00170"/>
<organism evidence="3 4">
    <name type="scientific">Acidianus sulfidivorans JP7</name>
    <dbReference type="NCBI Taxonomy" id="619593"/>
    <lineage>
        <taxon>Archaea</taxon>
        <taxon>Thermoproteota</taxon>
        <taxon>Thermoprotei</taxon>
        <taxon>Sulfolobales</taxon>
        <taxon>Sulfolobaceae</taxon>
        <taxon>Acidianus</taxon>
    </lineage>
</organism>
<accession>A0A2U9IQ28</accession>
<dbReference type="AlphaFoldDB" id="A0A2U9IQ28"/>
<evidence type="ECO:0000313" key="4">
    <source>
        <dbReference type="Proteomes" id="UP000248410"/>
    </source>
</evidence>
<dbReference type="InterPro" id="IPR005537">
    <property type="entry name" value="RAMP_III_fam"/>
</dbReference>
<evidence type="ECO:0000256" key="1">
    <source>
        <dbReference type="ARBA" id="ARBA00023118"/>
    </source>
</evidence>
<gene>
    <name evidence="3" type="ORF">DFR86_00170</name>
</gene>
<dbReference type="Proteomes" id="UP000248410">
    <property type="component" value="Chromosome"/>
</dbReference>
<keyword evidence="4" id="KW-1185">Reference proteome</keyword>
<evidence type="ECO:0000259" key="2">
    <source>
        <dbReference type="Pfam" id="PF03787"/>
    </source>
</evidence>
<dbReference type="InterPro" id="IPR017005">
    <property type="entry name" value="UCP032748"/>
</dbReference>
<evidence type="ECO:0000313" key="3">
    <source>
        <dbReference type="EMBL" id="AWR98158.1"/>
    </source>
</evidence>
<dbReference type="EMBL" id="CP029288">
    <property type="protein sequence ID" value="AWR98158.1"/>
    <property type="molecule type" value="Genomic_DNA"/>
</dbReference>
<reference evidence="3 4" key="1">
    <citation type="submission" date="2018-05" db="EMBL/GenBank/DDBJ databases">
        <title>Complete Genome Sequences of Extremely Thermoacidophilic, Metal-Mobilizing Type-Strain Members of the Archaeal Family Sulfolobaceae: Acidianus brierleyi DSM-1651T, Acidianus sulfidivorans DSM-18786T, Metallosphaera hakonensis DSM-7519T, and Metallosphaera prunae DSM-10039T.</title>
        <authorList>
            <person name="Counts J.A."/>
            <person name="Kelly R.M."/>
        </authorList>
    </citation>
    <scope>NUCLEOTIDE SEQUENCE [LARGE SCALE GENOMIC DNA]</scope>
    <source>
        <strain evidence="3 4">JP7</strain>
    </source>
</reference>
<dbReference type="OrthoDB" id="42533at2157"/>
<dbReference type="RefSeq" id="WP_110381034.1">
    <property type="nucleotide sequence ID" value="NZ_CP029288.2"/>
</dbReference>
<dbReference type="GeneID" id="36836337"/>
<name>A0A2U9IQ28_9CREN</name>
<proteinExistence type="predicted"/>
<dbReference type="GO" id="GO:0051607">
    <property type="term" value="P:defense response to virus"/>
    <property type="evidence" value="ECO:0007669"/>
    <property type="project" value="UniProtKB-KW"/>
</dbReference>
<dbReference type="Pfam" id="PF03787">
    <property type="entry name" value="RAMPs"/>
    <property type="match status" value="1"/>
</dbReference>
<sequence>MTEKERKTVAVKVSIKNLTSLTIAGGSTISTIDIPLNPLGIPASSIKGAMRTAVHNLLPKGYTSCGEIKPESIKKAHEKGICDVCKLFGYPDSITGCITIEVSNSNYNISYITRVSIDDKTQKSKEGSLFTQEVILPNNEFSFTIYYSCDERLFKLLLYSILDLRYWRLGRNTMVDVKVNNVDEICKSIKCDDEIKGILSQLSTYLWGESKQ</sequence>